<protein>
    <submittedName>
        <fullName evidence="2">Uncharacterized protein</fullName>
    </submittedName>
</protein>
<accession>K0S1R1</accession>
<dbReference type="Proteomes" id="UP000266841">
    <property type="component" value="Unassembled WGS sequence"/>
</dbReference>
<reference evidence="2 3" key="1">
    <citation type="journal article" date="2012" name="Genome Biol.">
        <title>Genome and low-iron response of an oceanic diatom adapted to chronic iron limitation.</title>
        <authorList>
            <person name="Lommer M."/>
            <person name="Specht M."/>
            <person name="Roy A.S."/>
            <person name="Kraemer L."/>
            <person name="Andreson R."/>
            <person name="Gutowska M.A."/>
            <person name="Wolf J."/>
            <person name="Bergner S.V."/>
            <person name="Schilhabel M.B."/>
            <person name="Klostermeier U.C."/>
            <person name="Beiko R.G."/>
            <person name="Rosenstiel P."/>
            <person name="Hippler M."/>
            <person name="Laroche J."/>
        </authorList>
    </citation>
    <scope>NUCLEOTIDE SEQUENCE [LARGE SCALE GENOMIC DNA]</scope>
    <source>
        <strain evidence="2 3">CCMP1005</strain>
    </source>
</reference>
<proteinExistence type="predicted"/>
<comment type="caution">
    <text evidence="2">The sequence shown here is derived from an EMBL/GenBank/DDBJ whole genome shotgun (WGS) entry which is preliminary data.</text>
</comment>
<sequence>MQGAGAHPIRKQKEPRGGAAAAAAEGRKTNVQSTERGLSDCRIVCNALSAREIEWAKNSPELLEEHAAINKSIVRTRFPREFIAAPHTMPTVERASSL</sequence>
<dbReference type="EMBL" id="AGNL01034912">
    <property type="protein sequence ID" value="EJK54996.1"/>
    <property type="molecule type" value="Genomic_DNA"/>
</dbReference>
<keyword evidence="3" id="KW-1185">Reference proteome</keyword>
<evidence type="ECO:0000313" key="3">
    <source>
        <dbReference type="Proteomes" id="UP000266841"/>
    </source>
</evidence>
<evidence type="ECO:0000313" key="2">
    <source>
        <dbReference type="EMBL" id="EJK54996.1"/>
    </source>
</evidence>
<feature type="region of interest" description="Disordered" evidence="1">
    <location>
        <begin position="1"/>
        <end position="36"/>
    </location>
</feature>
<evidence type="ECO:0000256" key="1">
    <source>
        <dbReference type="SAM" id="MobiDB-lite"/>
    </source>
</evidence>
<dbReference type="AlphaFoldDB" id="K0S1R1"/>
<name>K0S1R1_THAOC</name>
<gene>
    <name evidence="2" type="ORF">THAOC_25321</name>
</gene>
<organism evidence="2 3">
    <name type="scientific">Thalassiosira oceanica</name>
    <name type="common">Marine diatom</name>
    <dbReference type="NCBI Taxonomy" id="159749"/>
    <lineage>
        <taxon>Eukaryota</taxon>
        <taxon>Sar</taxon>
        <taxon>Stramenopiles</taxon>
        <taxon>Ochrophyta</taxon>
        <taxon>Bacillariophyta</taxon>
        <taxon>Coscinodiscophyceae</taxon>
        <taxon>Thalassiosirophycidae</taxon>
        <taxon>Thalassiosirales</taxon>
        <taxon>Thalassiosiraceae</taxon>
        <taxon>Thalassiosira</taxon>
    </lineage>
</organism>